<dbReference type="Pfam" id="PF26125">
    <property type="entry name" value="AcrVA2-like"/>
    <property type="match status" value="1"/>
</dbReference>
<reference evidence="1 4" key="2">
    <citation type="submission" date="2019-12" db="EMBL/GenBank/DDBJ databases">
        <title>Draft genome sequence of Labilibaculum sp. strain 44 isolated from deep waters of Black Sea.</title>
        <authorList>
            <person name="Yadav S."/>
            <person name="Villanueva L."/>
        </authorList>
    </citation>
    <scope>NUCLEOTIDE SEQUENCE [LARGE SCALE GENOMIC DNA]</scope>
    <source>
        <strain evidence="1 4">44</strain>
    </source>
</reference>
<evidence type="ECO:0000313" key="4">
    <source>
        <dbReference type="Proteomes" id="UP000462449"/>
    </source>
</evidence>
<keyword evidence="3" id="KW-1185">Reference proteome</keyword>
<dbReference type="EMBL" id="WOTW01000058">
    <property type="protein sequence ID" value="MUP39728.1"/>
    <property type="molecule type" value="Genomic_DNA"/>
</dbReference>
<dbReference type="InterPro" id="IPR058915">
    <property type="entry name" value="AcrVA2-like"/>
</dbReference>
<gene>
    <name evidence="2" type="ORF">DWB62_018090</name>
    <name evidence="1" type="ORF">GNY23_18090</name>
</gene>
<proteinExistence type="predicted"/>
<evidence type="ECO:0000313" key="2">
    <source>
        <dbReference type="EMBL" id="MVB08933.1"/>
    </source>
</evidence>
<dbReference type="RefSeq" id="WP_156197104.1">
    <property type="nucleotide sequence ID" value="NZ_QTZN02000058.1"/>
</dbReference>
<comment type="caution">
    <text evidence="1">The sequence shown here is derived from an EMBL/GenBank/DDBJ whole genome shotgun (WGS) entry which is preliminary data.</text>
</comment>
<evidence type="ECO:0000313" key="3">
    <source>
        <dbReference type="Proteomes" id="UP000285951"/>
    </source>
</evidence>
<protein>
    <submittedName>
        <fullName evidence="1">Uncharacterized protein</fullName>
    </submittedName>
</protein>
<dbReference type="Proteomes" id="UP000462449">
    <property type="component" value="Unassembled WGS sequence"/>
</dbReference>
<name>A0A7M4DAP9_9BACT</name>
<dbReference type="OrthoDB" id="7990367at2"/>
<sequence>MTDKKHIEYYPNRLAKLNDFPKHLKDRERFNDYCNGKNEYFYKDEGYYGYRRNNEHFTYDQRLEREYLWNDFGFWTTWQKTGRNIFDFSEGLLEMLKDTDVSDIDLEQIKLPYPNFYLDISKAKIPFADGYMPLIEGVYVAEEINKDIDEDITYEKVISFNFTGDYVQHFKHINDKLYNHVRGFHSYSLYLDRPYNLLNVGDAVKDAKSMFLDVDTWEDHDDDTKIDLYKIHSDFIERTIKLVVNCLLYLSLKDKDVTEKFTSDLPIHLKTKLEKANTKRKKEVANNEIRNFGFSKIKFVGLYTFPSNKYDKTTGKISPHWRRGHWRNQKFGENLSQSKLLWIMPTIVNKDKGEPLKGHIYSVENKN</sequence>
<dbReference type="AlphaFoldDB" id="A0A7M4DAP9"/>
<evidence type="ECO:0000313" key="1">
    <source>
        <dbReference type="EMBL" id="MUP39728.1"/>
    </source>
</evidence>
<accession>A0A7M4DAP9</accession>
<organism evidence="1 4">
    <name type="scientific">Labilibaculum euxinus</name>
    <dbReference type="NCBI Taxonomy" id="2686357"/>
    <lineage>
        <taxon>Bacteria</taxon>
        <taxon>Pseudomonadati</taxon>
        <taxon>Bacteroidota</taxon>
        <taxon>Bacteroidia</taxon>
        <taxon>Marinilabiliales</taxon>
        <taxon>Marinifilaceae</taxon>
        <taxon>Labilibaculum</taxon>
    </lineage>
</organism>
<reference evidence="2 3" key="1">
    <citation type="submission" date="2019-11" db="EMBL/GenBank/DDBJ databases">
        <title>Draft genome sequence of Labilibaculum sp. strain SYP isolated from Black Sea.</title>
        <authorList>
            <person name="Yadav S."/>
            <person name="Villanueva L."/>
        </authorList>
    </citation>
    <scope>NUCLEOTIDE SEQUENCE [LARGE SCALE GENOMIC DNA]</scope>
    <source>
        <strain evidence="2 3">44</strain>
    </source>
</reference>
<dbReference type="Proteomes" id="UP000285951">
    <property type="component" value="Unassembled WGS sequence"/>
</dbReference>
<dbReference type="EMBL" id="QTZN02000058">
    <property type="protein sequence ID" value="MVB08933.1"/>
    <property type="molecule type" value="Genomic_DNA"/>
</dbReference>